<feature type="transmembrane region" description="Helical" evidence="1">
    <location>
        <begin position="20"/>
        <end position="39"/>
    </location>
</feature>
<dbReference type="AlphaFoldDB" id="A0A1H6SWU6"/>
<dbReference type="EMBL" id="FNYQ01000016">
    <property type="protein sequence ID" value="SEI69227.1"/>
    <property type="molecule type" value="Genomic_DNA"/>
</dbReference>
<reference evidence="2 3" key="1">
    <citation type="submission" date="2016-10" db="EMBL/GenBank/DDBJ databases">
        <authorList>
            <person name="de Groot N.N."/>
        </authorList>
    </citation>
    <scope>NUCLEOTIDE SEQUENCE [LARGE SCALE GENOMIC DNA]</scope>
    <source>
        <strain evidence="2 3">DSM 373</strain>
    </source>
</reference>
<protein>
    <submittedName>
        <fullName evidence="2">ATP synthase A chain</fullName>
    </submittedName>
</protein>
<sequence>MTSSPLTSAILFQLGPVPISKAVAATWLLLVLGGGSWLLTRRLSLRPSRGQSLLELLVATLDEQIRATMQVAQVAPEPYRALLGTLFLFILAANWSELVPGLEPPPPTWRPTPPWR</sequence>
<keyword evidence="1" id="KW-0472">Membrane</keyword>
<evidence type="ECO:0000313" key="3">
    <source>
        <dbReference type="Proteomes" id="UP000199250"/>
    </source>
</evidence>
<dbReference type="InterPro" id="IPR000568">
    <property type="entry name" value="ATP_synth_F0_asu"/>
</dbReference>
<accession>A0A1H6SWU6</accession>
<name>A0A1H6SWU6_9GAMM</name>
<keyword evidence="1" id="KW-0812">Transmembrane</keyword>
<gene>
    <name evidence="2" type="ORF">SAMN04244572_01348</name>
</gene>
<keyword evidence="1" id="KW-1133">Transmembrane helix</keyword>
<dbReference type="GO" id="GO:0015986">
    <property type="term" value="P:proton motive force-driven ATP synthesis"/>
    <property type="evidence" value="ECO:0007669"/>
    <property type="project" value="InterPro"/>
</dbReference>
<dbReference type="Pfam" id="PF00119">
    <property type="entry name" value="ATP-synt_A"/>
    <property type="match status" value="1"/>
</dbReference>
<dbReference type="GO" id="GO:0045259">
    <property type="term" value="C:proton-transporting ATP synthase complex"/>
    <property type="evidence" value="ECO:0007669"/>
    <property type="project" value="InterPro"/>
</dbReference>
<proteinExistence type="predicted"/>
<evidence type="ECO:0000256" key="1">
    <source>
        <dbReference type="SAM" id="Phobius"/>
    </source>
</evidence>
<evidence type="ECO:0000313" key="2">
    <source>
        <dbReference type="EMBL" id="SEI69227.1"/>
    </source>
</evidence>
<dbReference type="GO" id="GO:0015078">
    <property type="term" value="F:proton transmembrane transporter activity"/>
    <property type="evidence" value="ECO:0007669"/>
    <property type="project" value="InterPro"/>
</dbReference>
<organism evidence="2 3">
    <name type="scientific">Azotobacter beijerinckii</name>
    <dbReference type="NCBI Taxonomy" id="170623"/>
    <lineage>
        <taxon>Bacteria</taxon>
        <taxon>Pseudomonadati</taxon>
        <taxon>Pseudomonadota</taxon>
        <taxon>Gammaproteobacteria</taxon>
        <taxon>Pseudomonadales</taxon>
        <taxon>Pseudomonadaceae</taxon>
        <taxon>Azotobacter</taxon>
    </lineage>
</organism>
<dbReference type="Proteomes" id="UP000199250">
    <property type="component" value="Unassembled WGS sequence"/>
</dbReference>